<organism evidence="3 4">
    <name type="scientific">Tersicoccus phoenicis</name>
    <dbReference type="NCBI Taxonomy" id="554083"/>
    <lineage>
        <taxon>Bacteria</taxon>
        <taxon>Bacillati</taxon>
        <taxon>Actinomycetota</taxon>
        <taxon>Actinomycetes</taxon>
        <taxon>Micrococcales</taxon>
        <taxon>Micrococcaceae</taxon>
        <taxon>Tersicoccus</taxon>
    </lineage>
</organism>
<name>A0A1R1L8I4_9MICC</name>
<sequence>MFVRDFISSCRRLWYVVLVGLAITAVATITVFGAIKPTYEAGASVVLIPPKVAVTVGDNPYLYLGGLDQAVGVLRVKVTSPEVAGALLDRYPGSALSIVQDTTTSGPIMAITATADDAGSAMQLLAGTVALMPKTLAELQTSLKVPAASTITMMELSRDSTAKSVDKQQLQATVLTAVVGTAATILITGLLDRMLARRRSGGAAEPEAEPGDRGEAEDPARADEADSGATDDRDDATAAPRATEFYEPEAVEQGRARVEV</sequence>
<feature type="compositionally biased region" description="Basic and acidic residues" evidence="1">
    <location>
        <begin position="210"/>
        <end position="224"/>
    </location>
</feature>
<evidence type="ECO:0000313" key="3">
    <source>
        <dbReference type="EMBL" id="OMH23860.1"/>
    </source>
</evidence>
<accession>A0A1R1L8I4</accession>
<comment type="caution">
    <text evidence="3">The sequence shown here is derived from an EMBL/GenBank/DDBJ whole genome shotgun (WGS) entry which is preliminary data.</text>
</comment>
<gene>
    <name evidence="3" type="ORF">BKD30_10845</name>
</gene>
<feature type="transmembrane region" description="Helical" evidence="2">
    <location>
        <begin position="170"/>
        <end position="191"/>
    </location>
</feature>
<dbReference type="Proteomes" id="UP000187085">
    <property type="component" value="Unassembled WGS sequence"/>
</dbReference>
<protein>
    <recommendedName>
        <fullName evidence="5">Polysaccharide chain length determinant N-terminal domain-containing protein</fullName>
    </recommendedName>
</protein>
<dbReference type="RefSeq" id="WP_076704591.1">
    <property type="nucleotide sequence ID" value="NZ_MRDE01000068.1"/>
</dbReference>
<keyword evidence="4" id="KW-1185">Reference proteome</keyword>
<dbReference type="AlphaFoldDB" id="A0A1R1L8I4"/>
<evidence type="ECO:0008006" key="5">
    <source>
        <dbReference type="Google" id="ProtNLM"/>
    </source>
</evidence>
<feature type="transmembrane region" description="Helical" evidence="2">
    <location>
        <begin position="12"/>
        <end position="35"/>
    </location>
</feature>
<keyword evidence="2" id="KW-1133">Transmembrane helix</keyword>
<evidence type="ECO:0000256" key="2">
    <source>
        <dbReference type="SAM" id="Phobius"/>
    </source>
</evidence>
<dbReference type="EMBL" id="MRDE01000068">
    <property type="protein sequence ID" value="OMH23860.1"/>
    <property type="molecule type" value="Genomic_DNA"/>
</dbReference>
<feature type="region of interest" description="Disordered" evidence="1">
    <location>
        <begin position="198"/>
        <end position="260"/>
    </location>
</feature>
<dbReference type="STRING" id="554083.BKD30_10845"/>
<proteinExistence type="predicted"/>
<evidence type="ECO:0000256" key="1">
    <source>
        <dbReference type="SAM" id="MobiDB-lite"/>
    </source>
</evidence>
<keyword evidence="2" id="KW-0472">Membrane</keyword>
<evidence type="ECO:0000313" key="4">
    <source>
        <dbReference type="Proteomes" id="UP000187085"/>
    </source>
</evidence>
<reference evidence="3 4" key="1">
    <citation type="submission" date="2016-12" db="EMBL/GenBank/DDBJ databases">
        <title>Draft genome of Tersicoccus phoenicis 1P05MA.</title>
        <authorList>
            <person name="Nakajima Y."/>
            <person name="Yoshizawa S."/>
            <person name="Nakamura K."/>
            <person name="Ogura Y."/>
            <person name="Hayashi T."/>
            <person name="Kogure K."/>
        </authorList>
    </citation>
    <scope>NUCLEOTIDE SEQUENCE [LARGE SCALE GENOMIC DNA]</scope>
    <source>
        <strain evidence="3 4">1p05MA</strain>
    </source>
</reference>
<keyword evidence="2" id="KW-0812">Transmembrane</keyword>